<organism evidence="2 3">
    <name type="scientific">Kaistia hirudinis</name>
    <dbReference type="NCBI Taxonomy" id="1293440"/>
    <lineage>
        <taxon>Bacteria</taxon>
        <taxon>Pseudomonadati</taxon>
        <taxon>Pseudomonadota</taxon>
        <taxon>Alphaproteobacteria</taxon>
        <taxon>Hyphomicrobiales</taxon>
        <taxon>Kaistiaceae</taxon>
        <taxon>Kaistia</taxon>
    </lineage>
</organism>
<reference evidence="2 3" key="1">
    <citation type="submission" date="2020-08" db="EMBL/GenBank/DDBJ databases">
        <title>Genomic Encyclopedia of Type Strains, Phase IV (KMG-IV): sequencing the most valuable type-strain genomes for metagenomic binning, comparative biology and taxonomic classification.</title>
        <authorList>
            <person name="Goeker M."/>
        </authorList>
    </citation>
    <scope>NUCLEOTIDE SEQUENCE [LARGE SCALE GENOMIC DNA]</scope>
    <source>
        <strain evidence="2 3">DSM 25966</strain>
    </source>
</reference>
<protein>
    <recommendedName>
        <fullName evidence="4">Yip1 domain-containing protein</fullName>
    </recommendedName>
</protein>
<feature type="transmembrane region" description="Helical" evidence="1">
    <location>
        <begin position="72"/>
        <end position="97"/>
    </location>
</feature>
<keyword evidence="3" id="KW-1185">Reference proteome</keyword>
<dbReference type="AlphaFoldDB" id="A0A840AI42"/>
<gene>
    <name evidence="2" type="ORF">GGR25_000127</name>
</gene>
<evidence type="ECO:0000313" key="2">
    <source>
        <dbReference type="EMBL" id="MBB3929108.1"/>
    </source>
</evidence>
<evidence type="ECO:0000256" key="1">
    <source>
        <dbReference type="SAM" id="Phobius"/>
    </source>
</evidence>
<keyword evidence="1" id="KW-1133">Transmembrane helix</keyword>
<keyword evidence="1" id="KW-0812">Transmembrane</keyword>
<keyword evidence="1" id="KW-0472">Membrane</keyword>
<dbReference type="RefSeq" id="WP_183396804.1">
    <property type="nucleotide sequence ID" value="NZ_JACIDS010000001.1"/>
</dbReference>
<comment type="caution">
    <text evidence="2">The sequence shown here is derived from an EMBL/GenBank/DDBJ whole genome shotgun (WGS) entry which is preliminary data.</text>
</comment>
<feature type="transmembrane region" description="Helical" evidence="1">
    <location>
        <begin position="173"/>
        <end position="194"/>
    </location>
</feature>
<evidence type="ECO:0000313" key="3">
    <source>
        <dbReference type="Proteomes" id="UP000553963"/>
    </source>
</evidence>
<name>A0A840AI42_9HYPH</name>
<dbReference type="EMBL" id="JACIDS010000001">
    <property type="protein sequence ID" value="MBB3929108.1"/>
    <property type="molecule type" value="Genomic_DNA"/>
</dbReference>
<feature type="transmembrane region" description="Helical" evidence="1">
    <location>
        <begin position="147"/>
        <end position="166"/>
    </location>
</feature>
<dbReference type="Proteomes" id="UP000553963">
    <property type="component" value="Unassembled WGS sequence"/>
</dbReference>
<proteinExistence type="predicted"/>
<evidence type="ECO:0008006" key="4">
    <source>
        <dbReference type="Google" id="ProtNLM"/>
    </source>
</evidence>
<accession>A0A840AI42</accession>
<feature type="transmembrane region" description="Helical" evidence="1">
    <location>
        <begin position="31"/>
        <end position="52"/>
    </location>
</feature>
<feature type="transmembrane region" description="Helical" evidence="1">
    <location>
        <begin position="109"/>
        <end position="135"/>
    </location>
</feature>
<sequence length="212" mass="22975">MSIRRVVISGLRGFLSPRRAVTTSTLSRNDLGILFAFSVALVAVAAVISRWSVARIGPVYSFESSGEPLATIVYFIIYGLAYAVFVFVMASFLLAFLKIVKINPNIYEYIASLSFSSLIFAILTSLSVLGIFVLSRIDEGFVDGYKNFAMNISGVAPLGFLTNSIIDLSFSKFYIVGFLVIGSLAATAFTMYWANKVIELIISGARLLIGGA</sequence>